<dbReference type="RefSeq" id="WP_186769489.1">
    <property type="nucleotide sequence ID" value="NZ_JACOMF010000004.1"/>
</dbReference>
<dbReference type="EMBL" id="JACOMF010000004">
    <property type="protein sequence ID" value="MBC4014718.1"/>
    <property type="molecule type" value="Genomic_DNA"/>
</dbReference>
<dbReference type="AlphaFoldDB" id="A0A9X0QXI1"/>
<dbReference type="InterPro" id="IPR005064">
    <property type="entry name" value="BUG"/>
</dbReference>
<accession>A0A9X0QXI1</accession>
<proteinExistence type="inferred from homology"/>
<gene>
    <name evidence="3" type="ORF">H7965_05215</name>
</gene>
<evidence type="ECO:0000313" key="3">
    <source>
        <dbReference type="EMBL" id="MBC4014718.1"/>
    </source>
</evidence>
<dbReference type="InterPro" id="IPR042100">
    <property type="entry name" value="Bug_dom1"/>
</dbReference>
<dbReference type="InterPro" id="IPR006311">
    <property type="entry name" value="TAT_signal"/>
</dbReference>
<evidence type="ECO:0000313" key="4">
    <source>
        <dbReference type="Proteomes" id="UP000600101"/>
    </source>
</evidence>
<feature type="signal peptide" evidence="2">
    <location>
        <begin position="1"/>
        <end position="34"/>
    </location>
</feature>
<organism evidence="3 4">
    <name type="scientific">Siccirubricoccus deserti</name>
    <dbReference type="NCBI Taxonomy" id="2013562"/>
    <lineage>
        <taxon>Bacteria</taxon>
        <taxon>Pseudomonadati</taxon>
        <taxon>Pseudomonadota</taxon>
        <taxon>Alphaproteobacteria</taxon>
        <taxon>Acetobacterales</taxon>
        <taxon>Roseomonadaceae</taxon>
        <taxon>Siccirubricoccus</taxon>
    </lineage>
</organism>
<dbReference type="PIRSF" id="PIRSF017082">
    <property type="entry name" value="YflP"/>
    <property type="match status" value="1"/>
</dbReference>
<protein>
    <submittedName>
        <fullName evidence="3">Tripartite tricarboxylate transporter substrate binding protein</fullName>
    </submittedName>
</protein>
<evidence type="ECO:0000256" key="1">
    <source>
        <dbReference type="ARBA" id="ARBA00006987"/>
    </source>
</evidence>
<dbReference type="PROSITE" id="PS51318">
    <property type="entry name" value="TAT"/>
    <property type="match status" value="1"/>
</dbReference>
<dbReference type="Pfam" id="PF03401">
    <property type="entry name" value="TctC"/>
    <property type="match status" value="1"/>
</dbReference>
<dbReference type="SUPFAM" id="SSF53850">
    <property type="entry name" value="Periplasmic binding protein-like II"/>
    <property type="match status" value="1"/>
</dbReference>
<dbReference type="Proteomes" id="UP000600101">
    <property type="component" value="Unassembled WGS sequence"/>
</dbReference>
<keyword evidence="4" id="KW-1185">Reference proteome</keyword>
<sequence length="327" mass="33450">MISEVKPARSGRRAILGGLAAAATLHGVAGPAAAQSWPSHPIQLVNPYPAGSTTDLLARALAPGLAARLGQPVVVVNRDGAAGSVGIATVARAAPDGYTLAFSATTPLIVNPMMRSDTGYRTGALEGICQTYDHAFAIVVAPGSPLRSLADLIAAARGGKTLQYGHLGTGSIQHLAGSALAQAAAVELEPVVYRGDGPVLLDVQAGRVDFGIVVAAFAVGQPVRALALFAGERSSAFPDVPTVKEAGYDVSAGSYGGLLAPAGLPAAIKARLEAACAGAITDESYVAMARRTLQPQQLYLGTEAFAERMRRDVEAKATLLRQIGLIR</sequence>
<keyword evidence="2" id="KW-0732">Signal</keyword>
<dbReference type="Gene3D" id="3.40.190.10">
    <property type="entry name" value="Periplasmic binding protein-like II"/>
    <property type="match status" value="1"/>
</dbReference>
<comment type="caution">
    <text evidence="3">The sequence shown here is derived from an EMBL/GenBank/DDBJ whole genome shotgun (WGS) entry which is preliminary data.</text>
</comment>
<evidence type="ECO:0000256" key="2">
    <source>
        <dbReference type="SAM" id="SignalP"/>
    </source>
</evidence>
<dbReference type="PANTHER" id="PTHR42928:SF5">
    <property type="entry name" value="BLR1237 PROTEIN"/>
    <property type="match status" value="1"/>
</dbReference>
<name>A0A9X0QXI1_9PROT</name>
<dbReference type="Gene3D" id="3.40.190.150">
    <property type="entry name" value="Bordetella uptake gene, domain 1"/>
    <property type="match status" value="1"/>
</dbReference>
<comment type="similarity">
    <text evidence="1">Belongs to the UPF0065 (bug) family.</text>
</comment>
<feature type="chain" id="PRO_5040890150" evidence="2">
    <location>
        <begin position="35"/>
        <end position="327"/>
    </location>
</feature>
<dbReference type="CDD" id="cd07012">
    <property type="entry name" value="PBP2_Bug_TTT"/>
    <property type="match status" value="1"/>
</dbReference>
<dbReference type="PANTHER" id="PTHR42928">
    <property type="entry name" value="TRICARBOXYLATE-BINDING PROTEIN"/>
    <property type="match status" value="1"/>
</dbReference>
<reference evidence="3" key="1">
    <citation type="submission" date="2020-08" db="EMBL/GenBank/DDBJ databases">
        <authorList>
            <person name="Hu Y."/>
            <person name="Nguyen S.V."/>
            <person name="Li F."/>
            <person name="Fanning S."/>
        </authorList>
    </citation>
    <scope>NUCLEOTIDE SEQUENCE</scope>
    <source>
        <strain evidence="3">SYSU D8009</strain>
    </source>
</reference>